<dbReference type="InterPro" id="IPR015421">
    <property type="entry name" value="PyrdxlP-dep_Trfase_major"/>
</dbReference>
<dbReference type="GO" id="GO:0008483">
    <property type="term" value="F:transaminase activity"/>
    <property type="evidence" value="ECO:0007669"/>
    <property type="project" value="UniProtKB-KW"/>
</dbReference>
<dbReference type="CDD" id="cd07377">
    <property type="entry name" value="WHTH_GntR"/>
    <property type="match status" value="1"/>
</dbReference>
<keyword evidence="4" id="KW-0238">DNA-binding</keyword>
<organism evidence="7 8">
    <name type="scientific">Pelosinus baikalensis</name>
    <dbReference type="NCBI Taxonomy" id="2892015"/>
    <lineage>
        <taxon>Bacteria</taxon>
        <taxon>Bacillati</taxon>
        <taxon>Bacillota</taxon>
        <taxon>Negativicutes</taxon>
        <taxon>Selenomonadales</taxon>
        <taxon>Sporomusaceae</taxon>
        <taxon>Pelosinus</taxon>
    </lineage>
</organism>
<dbReference type="PRINTS" id="PR00035">
    <property type="entry name" value="HTHGNTR"/>
</dbReference>
<evidence type="ECO:0000256" key="3">
    <source>
        <dbReference type="ARBA" id="ARBA00023015"/>
    </source>
</evidence>
<dbReference type="InterPro" id="IPR036388">
    <property type="entry name" value="WH-like_DNA-bd_sf"/>
</dbReference>
<dbReference type="Pfam" id="PF00392">
    <property type="entry name" value="GntR"/>
    <property type="match status" value="1"/>
</dbReference>
<sequence length="471" mass="54724">MDLIIFDSQSKEPLYIQLYLYYKAAIEQNRLRESEKLPSIRGLSRSLSVSKITVEKAYQQLMSEGYIKNYNRSRYTVNKLEEIVFNTPAVSMANQRHHNQEIKEEKILYDFSSGEMDREGFDFSLWKRYISRAFFQKERLVGYGNIKGEEELRKEIAKYIEKSRGVYVHTDQIIIGAGVQSLLSMLCSMLKLEYNSIAFEEPGFKNGRRIFADHAFTIVPVKMKTDGIDTAELENSGERLVYVSPSHQFPTGYIMPIGKRYQLLNWAEQKNGIIIEDDYDSEFRYFGRPIPALKGLDNRERVVYLGSFSKVIPPSIRVSYMVLPEKFLEIYQKKSSLYNQTASTIEQLALAQFMTDGHLERQIRRLRKLYYEKRKLFLEEIQKILGDNAKINGTESGLHVILSLKSELSAQELAARALANGCRVASIQDYYWQLSPEKMPQVLLYFSKIPANEMKEGIIRLKKAWFSHLKT</sequence>
<keyword evidence="3" id="KW-0805">Transcription regulation</keyword>
<dbReference type="SUPFAM" id="SSF53383">
    <property type="entry name" value="PLP-dependent transferases"/>
    <property type="match status" value="1"/>
</dbReference>
<accession>A0ABS8HNR4</accession>
<dbReference type="InterPro" id="IPR015424">
    <property type="entry name" value="PyrdxlP-dep_Trfase"/>
</dbReference>
<dbReference type="PROSITE" id="PS50949">
    <property type="entry name" value="HTH_GNTR"/>
    <property type="match status" value="1"/>
</dbReference>
<dbReference type="InterPro" id="IPR051446">
    <property type="entry name" value="HTH_trans_reg/aminotransferase"/>
</dbReference>
<dbReference type="PANTHER" id="PTHR46577:SF1">
    <property type="entry name" value="HTH-TYPE TRANSCRIPTIONAL REGULATORY PROTEIN GABR"/>
    <property type="match status" value="1"/>
</dbReference>
<keyword evidence="8" id="KW-1185">Reference proteome</keyword>
<evidence type="ECO:0000256" key="2">
    <source>
        <dbReference type="ARBA" id="ARBA00022898"/>
    </source>
</evidence>
<feature type="domain" description="HTH gntR-type" evidence="6">
    <location>
        <begin position="12"/>
        <end position="80"/>
    </location>
</feature>
<dbReference type="Gene3D" id="1.10.10.10">
    <property type="entry name" value="Winged helix-like DNA-binding domain superfamily/Winged helix DNA-binding domain"/>
    <property type="match status" value="1"/>
</dbReference>
<gene>
    <name evidence="7" type="ORF">LMF89_00805</name>
</gene>
<dbReference type="Gene3D" id="3.40.640.10">
    <property type="entry name" value="Type I PLP-dependent aspartate aminotransferase-like (Major domain)"/>
    <property type="match status" value="1"/>
</dbReference>
<keyword evidence="2" id="KW-0663">Pyridoxal phosphate</keyword>
<dbReference type="InterPro" id="IPR000524">
    <property type="entry name" value="Tscrpt_reg_HTH_GntR"/>
</dbReference>
<keyword evidence="7" id="KW-0808">Transferase</keyword>
<dbReference type="EMBL" id="JAJHJB010000001">
    <property type="protein sequence ID" value="MCC5463898.1"/>
    <property type="molecule type" value="Genomic_DNA"/>
</dbReference>
<dbReference type="Pfam" id="PF00155">
    <property type="entry name" value="Aminotran_1_2"/>
    <property type="match status" value="1"/>
</dbReference>
<proteinExistence type="inferred from homology"/>
<dbReference type="InterPro" id="IPR036390">
    <property type="entry name" value="WH_DNA-bd_sf"/>
</dbReference>
<name>A0ABS8HNR4_9FIRM</name>
<dbReference type="PANTHER" id="PTHR46577">
    <property type="entry name" value="HTH-TYPE TRANSCRIPTIONAL REGULATORY PROTEIN GABR"/>
    <property type="match status" value="1"/>
</dbReference>
<evidence type="ECO:0000259" key="6">
    <source>
        <dbReference type="PROSITE" id="PS50949"/>
    </source>
</evidence>
<comment type="similarity">
    <text evidence="1">In the C-terminal section; belongs to the class-I pyridoxal-phosphate-dependent aminotransferase family.</text>
</comment>
<dbReference type="CDD" id="cd00609">
    <property type="entry name" value="AAT_like"/>
    <property type="match status" value="1"/>
</dbReference>
<dbReference type="SMART" id="SM00345">
    <property type="entry name" value="HTH_GNTR"/>
    <property type="match status" value="1"/>
</dbReference>
<evidence type="ECO:0000313" key="7">
    <source>
        <dbReference type="EMBL" id="MCC5463898.1"/>
    </source>
</evidence>
<comment type="caution">
    <text evidence="7">The sequence shown here is derived from an EMBL/GenBank/DDBJ whole genome shotgun (WGS) entry which is preliminary data.</text>
</comment>
<evidence type="ECO:0000313" key="8">
    <source>
        <dbReference type="Proteomes" id="UP001165492"/>
    </source>
</evidence>
<evidence type="ECO:0000256" key="4">
    <source>
        <dbReference type="ARBA" id="ARBA00023125"/>
    </source>
</evidence>
<keyword evidence="5" id="KW-0804">Transcription</keyword>
<dbReference type="RefSeq" id="WP_229533434.1">
    <property type="nucleotide sequence ID" value="NZ_JAJHJB010000001.1"/>
</dbReference>
<evidence type="ECO:0000256" key="1">
    <source>
        <dbReference type="ARBA" id="ARBA00005384"/>
    </source>
</evidence>
<dbReference type="Proteomes" id="UP001165492">
    <property type="component" value="Unassembled WGS sequence"/>
</dbReference>
<protein>
    <submittedName>
        <fullName evidence="7">PLP-dependent aminotransferase family protein</fullName>
    </submittedName>
</protein>
<keyword evidence="7" id="KW-0032">Aminotransferase</keyword>
<dbReference type="SUPFAM" id="SSF46785">
    <property type="entry name" value="Winged helix' DNA-binding domain"/>
    <property type="match status" value="1"/>
</dbReference>
<reference evidence="7" key="1">
    <citation type="submission" date="2021-11" db="EMBL/GenBank/DDBJ databases">
        <title>Description of a new species Pelosinus isolated from the bottom sediments of Lake Baikal.</title>
        <authorList>
            <person name="Zakharyuk A."/>
        </authorList>
    </citation>
    <scope>NUCLEOTIDE SEQUENCE</scope>
    <source>
        <strain evidence="7">Bkl1</strain>
    </source>
</reference>
<evidence type="ECO:0000256" key="5">
    <source>
        <dbReference type="ARBA" id="ARBA00023163"/>
    </source>
</evidence>
<dbReference type="InterPro" id="IPR004839">
    <property type="entry name" value="Aminotransferase_I/II_large"/>
</dbReference>